<dbReference type="SUPFAM" id="SSF49503">
    <property type="entry name" value="Cupredoxins"/>
    <property type="match status" value="1"/>
</dbReference>
<name>D3SYG4_NATMM</name>
<evidence type="ECO:0000259" key="8">
    <source>
        <dbReference type="Pfam" id="PF00127"/>
    </source>
</evidence>
<evidence type="ECO:0000256" key="1">
    <source>
        <dbReference type="ARBA" id="ARBA00004370"/>
    </source>
</evidence>
<comment type="subcellular location">
    <subcellularLocation>
        <location evidence="1">Membrane</location>
    </subcellularLocation>
</comment>
<feature type="compositionally biased region" description="Acidic residues" evidence="7">
    <location>
        <begin position="180"/>
        <end position="218"/>
    </location>
</feature>
<feature type="region of interest" description="Disordered" evidence="7">
    <location>
        <begin position="25"/>
        <end position="57"/>
    </location>
</feature>
<evidence type="ECO:0000256" key="5">
    <source>
        <dbReference type="ARBA" id="ARBA00023008"/>
    </source>
</evidence>
<evidence type="ECO:0000256" key="4">
    <source>
        <dbReference type="ARBA" id="ARBA00022982"/>
    </source>
</evidence>
<dbReference type="RefSeq" id="WP_004215225.1">
    <property type="nucleotide sequence ID" value="NC_013922.1"/>
</dbReference>
<dbReference type="PATRIC" id="fig|547559.17.peg.1468"/>
<dbReference type="PaxDb" id="547559-Nmag_2576"/>
<dbReference type="HOGENOM" id="CLU_084115_1_2_2"/>
<dbReference type="STRING" id="547559.Nmag_2576"/>
<feature type="domain" description="Blue (type 1) copper" evidence="8">
    <location>
        <begin position="61"/>
        <end position="179"/>
    </location>
</feature>
<keyword evidence="4" id="KW-0249">Electron transport</keyword>
<dbReference type="GO" id="GO:0009055">
    <property type="term" value="F:electron transfer activity"/>
    <property type="evidence" value="ECO:0007669"/>
    <property type="project" value="InterPro"/>
</dbReference>
<dbReference type="EMBL" id="AOHS01000029">
    <property type="protein sequence ID" value="ELY30866.1"/>
    <property type="molecule type" value="Genomic_DNA"/>
</dbReference>
<dbReference type="PANTHER" id="PTHR34192">
    <property type="entry name" value="PLASTOCYANIN MAJOR ISOFORM, CHLOROPLASTIC-RELATED"/>
    <property type="match status" value="1"/>
</dbReference>
<gene>
    <name evidence="9" type="primary">hcp1</name>
    <name evidence="9" type="ordered locus">Nmag_2576</name>
    <name evidence="10" type="ORF">C500_07508</name>
</gene>
<organism evidence="9 11">
    <name type="scientific">Natrialba magadii (strain ATCC 43099 / DSM 3394 / CCM 3739 / CIP 104546 / IAM 13178 / JCM 8861 / NBRC 102185 / NCIMB 2190 / MS3)</name>
    <name type="common">Natronobacterium magadii</name>
    <dbReference type="NCBI Taxonomy" id="547559"/>
    <lineage>
        <taxon>Archaea</taxon>
        <taxon>Methanobacteriati</taxon>
        <taxon>Methanobacteriota</taxon>
        <taxon>Stenosarchaea group</taxon>
        <taxon>Halobacteria</taxon>
        <taxon>Halobacteriales</taxon>
        <taxon>Natrialbaceae</taxon>
        <taxon>Natrialba</taxon>
    </lineage>
</organism>
<reference evidence="10 12" key="3">
    <citation type="journal article" date="2014" name="PLoS Genet.">
        <title>Phylogenetically driven sequencing of extremely halophilic archaea reveals strategies for static and dynamic osmo-response.</title>
        <authorList>
            <person name="Becker E.A."/>
            <person name="Seitzer P.M."/>
            <person name="Tritt A."/>
            <person name="Larsen D."/>
            <person name="Krusor M."/>
            <person name="Yao A.I."/>
            <person name="Wu D."/>
            <person name="Madern D."/>
            <person name="Eisen J.A."/>
            <person name="Darling A.E."/>
            <person name="Facciotti M.T."/>
        </authorList>
    </citation>
    <scope>NUCLEOTIDE SEQUENCE [LARGE SCALE GENOMIC DNA]</scope>
    <source>
        <strain evidence="12">ATCC 43099 / DSM 3394 / CCM 3739 / CIP 104546 / IAM 13178 / JCM 8861 / NBRC 102185 / NCIMB 2190 / MS3</strain>
        <strain evidence="10">MS-3</strain>
    </source>
</reference>
<dbReference type="GO" id="GO:0005507">
    <property type="term" value="F:copper ion binding"/>
    <property type="evidence" value="ECO:0007669"/>
    <property type="project" value="InterPro"/>
</dbReference>
<keyword evidence="3" id="KW-0479">Metal-binding</keyword>
<dbReference type="CDD" id="cd04220">
    <property type="entry name" value="Halocyanin"/>
    <property type="match status" value="1"/>
</dbReference>
<evidence type="ECO:0000313" key="11">
    <source>
        <dbReference type="Proteomes" id="UP000001879"/>
    </source>
</evidence>
<evidence type="ECO:0000313" key="12">
    <source>
        <dbReference type="Proteomes" id="UP000011543"/>
    </source>
</evidence>
<dbReference type="eggNOG" id="arCOG02921">
    <property type="taxonomic scope" value="Archaea"/>
</dbReference>
<evidence type="ECO:0000256" key="7">
    <source>
        <dbReference type="SAM" id="MobiDB-lite"/>
    </source>
</evidence>
<dbReference type="GO" id="GO:0016020">
    <property type="term" value="C:membrane"/>
    <property type="evidence" value="ECO:0007669"/>
    <property type="project" value="UniProtKB-SubCell"/>
</dbReference>
<accession>D3SYG4</accession>
<reference evidence="9 11" key="2">
    <citation type="journal article" date="2012" name="BMC Genomics">
        <title>A comparative genomics perspective on the genetic content of the alkaliphilic haloarchaeon Natrialba magadii ATCC 43099T.</title>
        <authorList>
            <person name="Siddaramappa S."/>
            <person name="Challacombe J.F."/>
            <person name="Decastro R.E."/>
            <person name="Pfeiffer F."/>
            <person name="Sastre D.E."/>
            <person name="Gimenez M.I."/>
            <person name="Paggi R.A."/>
            <person name="Detter J.C."/>
            <person name="Davenport K.W."/>
            <person name="Goodwin L.A."/>
            <person name="Kyrpides N."/>
            <person name="Tapia R."/>
            <person name="Pitluck S."/>
            <person name="Lucas S."/>
            <person name="Woyke T."/>
            <person name="Maupin-Furlow J.A."/>
        </authorList>
    </citation>
    <scope>NUCLEOTIDE SEQUENCE [LARGE SCALE GENOMIC DNA]</scope>
    <source>
        <strain evidence="9">ATCC 43099</strain>
        <strain evidence="11">ATCC 43099 / DSM 3394 / CCM 3739 / CIP 104546 / IAM 13178 / JCM 8861 / NBRC 102185 / NCIMB 2190 / MS3</strain>
    </source>
</reference>
<keyword evidence="6" id="KW-0472">Membrane</keyword>
<protein>
    <submittedName>
        <fullName evidence="9 10">Halocyanin</fullName>
    </submittedName>
</protein>
<keyword evidence="2" id="KW-0813">Transport</keyword>
<evidence type="ECO:0000313" key="9">
    <source>
        <dbReference type="EMBL" id="ADD06135.1"/>
    </source>
</evidence>
<dbReference type="Proteomes" id="UP000001879">
    <property type="component" value="Chromosome"/>
</dbReference>
<dbReference type="EMBL" id="CP001932">
    <property type="protein sequence ID" value="ADD06135.1"/>
    <property type="molecule type" value="Genomic_DNA"/>
</dbReference>
<dbReference type="AlphaFoldDB" id="D3SYG4"/>
<dbReference type="InterPro" id="IPR008972">
    <property type="entry name" value="Cupredoxin"/>
</dbReference>
<dbReference type="OrthoDB" id="11836at2157"/>
<feature type="region of interest" description="Disordered" evidence="7">
    <location>
        <begin position="174"/>
        <end position="218"/>
    </location>
</feature>
<evidence type="ECO:0000313" key="10">
    <source>
        <dbReference type="EMBL" id="ELY30866.1"/>
    </source>
</evidence>
<proteinExistence type="predicted"/>
<evidence type="ECO:0000256" key="2">
    <source>
        <dbReference type="ARBA" id="ARBA00022448"/>
    </source>
</evidence>
<dbReference type="InterPro" id="IPR000923">
    <property type="entry name" value="BlueCu_1"/>
</dbReference>
<dbReference type="KEGG" id="nmg:Nmag_2576"/>
<feature type="region of interest" description="Disordered" evidence="7">
    <location>
        <begin position="89"/>
        <end position="156"/>
    </location>
</feature>
<reference evidence="11" key="1">
    <citation type="submission" date="2010-02" db="EMBL/GenBank/DDBJ databases">
        <title>Complete sequence of chromosome of Natrialba magadii ATCC 43099.</title>
        <authorList>
            <consortium name="US DOE Joint Genome Institute"/>
            <person name="Lucas S."/>
            <person name="Copeland A."/>
            <person name="Lapidus A."/>
            <person name="Cheng J.-F."/>
            <person name="Bruce D."/>
            <person name="Goodwin L."/>
            <person name="Pitluck S."/>
            <person name="Davenport K."/>
            <person name="Saunders E."/>
            <person name="Detter J.C."/>
            <person name="Han C."/>
            <person name="Tapia R."/>
            <person name="Land M."/>
            <person name="Hauser L."/>
            <person name="Kyrpides N."/>
            <person name="Mikhailova N."/>
            <person name="De Castro R.E."/>
            <person name="Maupin-Furlow J.A."/>
            <person name="Woyke T."/>
        </authorList>
    </citation>
    <scope>NUCLEOTIDE SEQUENCE [LARGE SCALE GENOMIC DNA]</scope>
    <source>
        <strain evidence="11">ATCC 43099 / DSM 3394 / CCM 3739 / CIP 104546 / IAM 13178 / JCM 8861 / NBRC 102185 / NCIMB 2190 / MS3</strain>
    </source>
</reference>
<dbReference type="GeneID" id="8825431"/>
<keyword evidence="11" id="KW-1185">Reference proteome</keyword>
<sequence>MRQLDRRTALKGIGITTSLVGFGGVVAGENEDDDERGEPEFGDWLEDVDEPADETGEDEVEIAVGAGDNGNRFDPEAVRISEGTTVVWEWTGDGGSHDVVHDPDAEEEQLENGGDSDDVNNDDTEEDDVDEDDDLEPEFETDLTEEEGHTFEHEFDEAGTYLYVCTAHEPDGMRGAIVVAEDEDEDEDESEDENGDQDANGDGDQVDENDDGNQTGDD</sequence>
<dbReference type="Gene3D" id="2.60.40.420">
    <property type="entry name" value="Cupredoxins - blue copper proteins"/>
    <property type="match status" value="1"/>
</dbReference>
<reference evidence="9" key="4">
    <citation type="submission" date="2016-09" db="EMBL/GenBank/DDBJ databases">
        <authorList>
            <person name="Pfeiffer F."/>
        </authorList>
    </citation>
    <scope>NUCLEOTIDE SEQUENCE</scope>
    <source>
        <strain evidence="9">ATCC 43099</strain>
    </source>
</reference>
<feature type="compositionally biased region" description="Acidic residues" evidence="7">
    <location>
        <begin position="104"/>
        <end position="145"/>
    </location>
</feature>
<evidence type="ECO:0000256" key="3">
    <source>
        <dbReference type="ARBA" id="ARBA00022723"/>
    </source>
</evidence>
<dbReference type="PANTHER" id="PTHR34192:SF10">
    <property type="entry name" value="PLASTOCYANIN MAJOR ISOFORM, CHLOROPLASTIC-RELATED"/>
    <property type="match status" value="1"/>
</dbReference>
<dbReference type="Proteomes" id="UP000011543">
    <property type="component" value="Unassembled WGS sequence"/>
</dbReference>
<feature type="compositionally biased region" description="Acidic residues" evidence="7">
    <location>
        <begin position="29"/>
        <end position="57"/>
    </location>
</feature>
<dbReference type="Pfam" id="PF00127">
    <property type="entry name" value="Copper-bind"/>
    <property type="match status" value="1"/>
</dbReference>
<keyword evidence="5" id="KW-0186">Copper</keyword>
<evidence type="ECO:0000256" key="6">
    <source>
        <dbReference type="ARBA" id="ARBA00023136"/>
    </source>
</evidence>